<dbReference type="RefSeq" id="WP_176163627.1">
    <property type="nucleotide sequence ID" value="NZ_CP054929.1"/>
</dbReference>
<dbReference type="AlphaFoldDB" id="A0A7H8NBN3"/>
<dbReference type="Proteomes" id="UP000509303">
    <property type="component" value="Chromosome"/>
</dbReference>
<dbReference type="EMBL" id="CP054929">
    <property type="protein sequence ID" value="QKW51920.1"/>
    <property type="molecule type" value="Genomic_DNA"/>
</dbReference>
<evidence type="ECO:0000313" key="2">
    <source>
        <dbReference type="Proteomes" id="UP000509303"/>
    </source>
</evidence>
<organism evidence="1 2">
    <name type="scientific">Streptomyces buecherae</name>
    <dbReference type="NCBI Taxonomy" id="2763006"/>
    <lineage>
        <taxon>Bacteria</taxon>
        <taxon>Bacillati</taxon>
        <taxon>Actinomycetota</taxon>
        <taxon>Actinomycetes</taxon>
        <taxon>Kitasatosporales</taxon>
        <taxon>Streptomycetaceae</taxon>
        <taxon>Streptomyces</taxon>
    </lineage>
</organism>
<protein>
    <recommendedName>
        <fullName evidence="3">DUF3883 domain-containing protein</fullName>
    </recommendedName>
</protein>
<proteinExistence type="predicted"/>
<name>A0A7H8NBN3_9ACTN</name>
<gene>
    <name evidence="1" type="ORF">HUT08_22960</name>
</gene>
<sequence>MRGAPVRIEIKKVDRPDARFAMTNNEMSLMLTRPGGYLLAIAVGDGRHAQLLLLDPSLTDLPKERVCRRWDWEFTDWSRFAKVAGGA</sequence>
<evidence type="ECO:0008006" key="3">
    <source>
        <dbReference type="Google" id="ProtNLM"/>
    </source>
</evidence>
<reference evidence="1 2" key="1">
    <citation type="submission" date="2020-06" db="EMBL/GenBank/DDBJ databases">
        <title>Genome mining for natural products.</title>
        <authorList>
            <person name="Zhang B."/>
            <person name="Shi J."/>
            <person name="Ge H."/>
        </authorList>
    </citation>
    <scope>NUCLEOTIDE SEQUENCE [LARGE SCALE GENOMIC DNA]</scope>
    <source>
        <strain evidence="1 2">NA00687</strain>
    </source>
</reference>
<evidence type="ECO:0000313" key="1">
    <source>
        <dbReference type="EMBL" id="QKW51920.1"/>
    </source>
</evidence>
<accession>A0A7H8NBN3</accession>
<keyword evidence="2" id="KW-1185">Reference proteome</keyword>